<proteinExistence type="predicted"/>
<dbReference type="EMBL" id="BMUT01000002">
    <property type="protein sequence ID" value="GGX71861.1"/>
    <property type="molecule type" value="Genomic_DNA"/>
</dbReference>
<evidence type="ECO:0000313" key="4">
    <source>
        <dbReference type="Proteomes" id="UP000659223"/>
    </source>
</evidence>
<comment type="caution">
    <text evidence="3">The sequence shown here is derived from an EMBL/GenBank/DDBJ whole genome shotgun (WGS) entry which is preliminary data.</text>
</comment>
<feature type="compositionally biased region" description="Polar residues" evidence="1">
    <location>
        <begin position="99"/>
        <end position="109"/>
    </location>
</feature>
<accession>A0ABQ2Y7B0</accession>
<reference evidence="4" key="1">
    <citation type="journal article" date="2019" name="Int. J. Syst. Evol. Microbiol.">
        <title>The Global Catalogue of Microorganisms (GCM) 10K type strain sequencing project: providing services to taxonomists for standard genome sequencing and annotation.</title>
        <authorList>
            <consortium name="The Broad Institute Genomics Platform"/>
            <consortium name="The Broad Institute Genome Sequencing Center for Infectious Disease"/>
            <person name="Wu L."/>
            <person name="Ma J."/>
        </authorList>
    </citation>
    <scope>NUCLEOTIDE SEQUENCE [LARGE SCALE GENOMIC DNA]</scope>
    <source>
        <strain evidence="4">JCM 4586</strain>
    </source>
</reference>
<feature type="region of interest" description="Disordered" evidence="1">
    <location>
        <begin position="80"/>
        <end position="109"/>
    </location>
</feature>
<protein>
    <recommendedName>
        <fullName evidence="5">Ig-like domain-containing protein</fullName>
    </recommendedName>
</protein>
<evidence type="ECO:0000313" key="3">
    <source>
        <dbReference type="EMBL" id="GGX71861.1"/>
    </source>
</evidence>
<gene>
    <name evidence="3" type="ORF">GCM10010324_16320</name>
</gene>
<name>A0ABQ2Y7B0_9ACTN</name>
<evidence type="ECO:0000256" key="2">
    <source>
        <dbReference type="SAM" id="SignalP"/>
    </source>
</evidence>
<evidence type="ECO:0008006" key="5">
    <source>
        <dbReference type="Google" id="ProtNLM"/>
    </source>
</evidence>
<dbReference type="Proteomes" id="UP000659223">
    <property type="component" value="Unassembled WGS sequence"/>
</dbReference>
<dbReference type="RefSeq" id="WP_190020893.1">
    <property type="nucleotide sequence ID" value="NZ_BMUT01000002.1"/>
</dbReference>
<feature type="compositionally biased region" description="Polar residues" evidence="1">
    <location>
        <begin position="80"/>
        <end position="92"/>
    </location>
</feature>
<feature type="signal peptide" evidence="2">
    <location>
        <begin position="1"/>
        <end position="37"/>
    </location>
</feature>
<keyword evidence="4" id="KW-1185">Reference proteome</keyword>
<sequence>MTYATSRRLRPRALLACGAGLAATAALTLTGAAGAQAGPSAGPAVAAGPTTVTPAGHSFAATLNGKATFKAGSVTATCTVSSSQPSDGSGNNRIPDAPGNQNPAGPVSSSINPPTYSGCTASIAGVTATVTTSGTWGVAMQYGSPATATLTIPSGGFVLESKGLANCTITAAPTAPADIVTTYTNGAPSQLTVANAAVPVKVTGGFGCPTSATSSVFNAVYDVTDTTDPGSQITVSG</sequence>
<keyword evidence="2" id="KW-0732">Signal</keyword>
<organism evidence="3 4">
    <name type="scientific">Streptomyces hiroshimensis</name>
    <dbReference type="NCBI Taxonomy" id="66424"/>
    <lineage>
        <taxon>Bacteria</taxon>
        <taxon>Bacillati</taxon>
        <taxon>Actinomycetota</taxon>
        <taxon>Actinomycetes</taxon>
        <taxon>Kitasatosporales</taxon>
        <taxon>Streptomycetaceae</taxon>
        <taxon>Streptomyces</taxon>
    </lineage>
</organism>
<evidence type="ECO:0000256" key="1">
    <source>
        <dbReference type="SAM" id="MobiDB-lite"/>
    </source>
</evidence>
<feature type="chain" id="PRO_5045315238" description="Ig-like domain-containing protein" evidence="2">
    <location>
        <begin position="38"/>
        <end position="237"/>
    </location>
</feature>